<keyword evidence="1" id="KW-0472">Membrane</keyword>
<keyword evidence="1" id="KW-0812">Transmembrane</keyword>
<dbReference type="RefSeq" id="WP_005338630.1">
    <property type="nucleotide sequence ID" value="NZ_QSRA01000002.1"/>
</dbReference>
<protein>
    <submittedName>
        <fullName evidence="2">Uncharacterized protein</fullName>
    </submittedName>
</protein>
<organism evidence="2">
    <name type="scientific">Dorea formicigenerans</name>
    <dbReference type="NCBI Taxonomy" id="39486"/>
    <lineage>
        <taxon>Bacteria</taxon>
        <taxon>Bacillati</taxon>
        <taxon>Bacillota</taxon>
        <taxon>Clostridia</taxon>
        <taxon>Lachnospirales</taxon>
        <taxon>Lachnospiraceae</taxon>
        <taxon>Dorea</taxon>
    </lineage>
</organism>
<keyword evidence="1" id="KW-1133">Transmembrane helix</keyword>
<feature type="transmembrane region" description="Helical" evidence="1">
    <location>
        <begin position="12"/>
        <end position="30"/>
    </location>
</feature>
<proteinExistence type="predicted"/>
<gene>
    <name evidence="2" type="ORF">DXC93_02775</name>
</gene>
<feature type="transmembrane region" description="Helical" evidence="1">
    <location>
        <begin position="36"/>
        <end position="56"/>
    </location>
</feature>
<dbReference type="AlphaFoldDB" id="A0A3E4Q130"/>
<evidence type="ECO:0000313" key="2">
    <source>
        <dbReference type="EMBL" id="RGK86014.1"/>
    </source>
</evidence>
<sequence length="66" mass="7228">MEKNSFFKTKEGGLTLAFIVIMIAFAIMLFGLYTGTTAACAVGFVIVMAAMFYSPVKVFILTPKHK</sequence>
<dbReference type="EMBL" id="QSRA01000002">
    <property type="protein sequence ID" value="RGK86014.1"/>
    <property type="molecule type" value="Genomic_DNA"/>
</dbReference>
<evidence type="ECO:0000256" key="1">
    <source>
        <dbReference type="SAM" id="Phobius"/>
    </source>
</evidence>
<accession>A0A3E4Q130</accession>
<reference evidence="2" key="1">
    <citation type="submission" date="2018-08" db="EMBL/GenBank/DDBJ databases">
        <title>A genome reference for cultivated species of the human gut microbiota.</title>
        <authorList>
            <person name="Zou Y."/>
            <person name="Xue W."/>
            <person name="Luo G."/>
        </authorList>
    </citation>
    <scope>NUCLEOTIDE SEQUENCE [LARGE SCALE GENOMIC DNA]</scope>
    <source>
        <strain evidence="2">TF09-3</strain>
    </source>
</reference>
<name>A0A3E4Q130_9FIRM</name>
<dbReference type="Proteomes" id="UP000261324">
    <property type="component" value="Unassembled WGS sequence"/>
</dbReference>
<comment type="caution">
    <text evidence="2">The sequence shown here is derived from an EMBL/GenBank/DDBJ whole genome shotgun (WGS) entry which is preliminary data.</text>
</comment>